<evidence type="ECO:0000256" key="1">
    <source>
        <dbReference type="ARBA" id="ARBA00001917"/>
    </source>
</evidence>
<evidence type="ECO:0000313" key="10">
    <source>
        <dbReference type="EMBL" id="PKF69593.1"/>
    </source>
</evidence>
<dbReference type="InterPro" id="IPR013785">
    <property type="entry name" value="Aldolase_TIM"/>
</dbReference>
<evidence type="ECO:0000256" key="5">
    <source>
        <dbReference type="ARBA" id="ARBA00022643"/>
    </source>
</evidence>
<evidence type="ECO:0000256" key="9">
    <source>
        <dbReference type="ARBA" id="ARBA00049401"/>
    </source>
</evidence>
<evidence type="ECO:0000256" key="8">
    <source>
        <dbReference type="ARBA" id="ARBA00031155"/>
    </source>
</evidence>
<dbReference type="SUPFAM" id="SSF51412">
    <property type="entry name" value="Inosine monophosphate dehydrogenase (IMPDH)"/>
    <property type="match status" value="1"/>
</dbReference>
<dbReference type="RefSeq" id="WP_101172901.1">
    <property type="nucleotide sequence ID" value="NZ_JAKRKB010000011.1"/>
</dbReference>
<dbReference type="EMBL" id="PJAF01000002">
    <property type="protein sequence ID" value="PKF69593.1"/>
    <property type="molecule type" value="Genomic_DNA"/>
</dbReference>
<dbReference type="Proteomes" id="UP000233249">
    <property type="component" value="Unassembled WGS sequence"/>
</dbReference>
<comment type="caution">
    <text evidence="10">The sequence shown here is derived from an EMBL/GenBank/DDBJ whole genome shotgun (WGS) entry which is preliminary data.</text>
</comment>
<dbReference type="InterPro" id="IPR004136">
    <property type="entry name" value="NMO"/>
</dbReference>
<evidence type="ECO:0000313" key="11">
    <source>
        <dbReference type="Proteomes" id="UP000233249"/>
    </source>
</evidence>
<keyword evidence="7" id="KW-0503">Monooxygenase</keyword>
<comment type="catalytic activity">
    <reaction evidence="9">
        <text>3 propionate 3-nitronate + 3 O2 + H2O = 3 3-oxopropanoate + 2 nitrate + nitrite + H2O2 + 3 H(+)</text>
        <dbReference type="Rhea" id="RHEA:57332"/>
        <dbReference type="ChEBI" id="CHEBI:15377"/>
        <dbReference type="ChEBI" id="CHEBI:15378"/>
        <dbReference type="ChEBI" id="CHEBI:15379"/>
        <dbReference type="ChEBI" id="CHEBI:16240"/>
        <dbReference type="ChEBI" id="CHEBI:16301"/>
        <dbReference type="ChEBI" id="CHEBI:17632"/>
        <dbReference type="ChEBI" id="CHEBI:33190"/>
        <dbReference type="ChEBI" id="CHEBI:136067"/>
    </reaction>
</comment>
<name>A0A2N0XA51_9CORY</name>
<protein>
    <recommendedName>
        <fullName evidence="8">Propionate 3-nitronate monooxygenase</fullName>
    </recommendedName>
</protein>
<sequence>MSILDALSTPIVAAPMVGGPSTPALASAASRAGGLGFVASGSIDAGRLASDMREAAGVRYGVNLFCPQQPYGDLSALEGLVGDLAGFFESHGQPAPVLPAVDYTMGWDAKFAAVLDAVRDGVGPAVVSCTFGVFSPHEVDCLHSYGVEAWVTVTSERDAVAAARAGADALVVQGPEAGGHRSTWTVQEEPDARPLRELVGAVARVVDLPLVAAGGLSTPGAVAEALTWPGVRAASCGTAFLLAREAGTSAANRGLLERGAAETVSTRAFSGRYARGLATAFTREHREVPPAYPHLNALLKPLRSDPDCAYCLAGEGYREAKPLPAADIMELLGSLTGNAR</sequence>
<dbReference type="AlphaFoldDB" id="A0A2N0XA51"/>
<dbReference type="PANTHER" id="PTHR42747">
    <property type="entry name" value="NITRONATE MONOOXYGENASE-RELATED"/>
    <property type="match status" value="1"/>
</dbReference>
<keyword evidence="3" id="KW-0216">Detoxification</keyword>
<dbReference type="CDD" id="cd04730">
    <property type="entry name" value="NPD_like"/>
    <property type="match status" value="1"/>
</dbReference>
<evidence type="ECO:0000256" key="3">
    <source>
        <dbReference type="ARBA" id="ARBA00022575"/>
    </source>
</evidence>
<evidence type="ECO:0000256" key="2">
    <source>
        <dbReference type="ARBA" id="ARBA00009881"/>
    </source>
</evidence>
<evidence type="ECO:0000256" key="7">
    <source>
        <dbReference type="ARBA" id="ARBA00023033"/>
    </source>
</evidence>
<reference evidence="10 11" key="1">
    <citation type="submission" date="2017-12" db="EMBL/GenBank/DDBJ databases">
        <title>Corynebacterium mastitidis 16-1433 Genome.</title>
        <authorList>
            <person name="Gulvik C.A."/>
        </authorList>
    </citation>
    <scope>NUCLEOTIDE SEQUENCE [LARGE SCALE GENOMIC DNA]</scope>
    <source>
        <strain evidence="10 11">16-1433</strain>
    </source>
</reference>
<dbReference type="OrthoDB" id="9778912at2"/>
<dbReference type="GO" id="GO:0018580">
    <property type="term" value="F:nitronate monooxygenase activity"/>
    <property type="evidence" value="ECO:0007669"/>
    <property type="project" value="InterPro"/>
</dbReference>
<evidence type="ECO:0000256" key="6">
    <source>
        <dbReference type="ARBA" id="ARBA00023002"/>
    </source>
</evidence>
<keyword evidence="4" id="KW-0285">Flavoprotein</keyword>
<dbReference type="PANTHER" id="PTHR42747:SF3">
    <property type="entry name" value="NITRONATE MONOOXYGENASE-RELATED"/>
    <property type="match status" value="1"/>
</dbReference>
<keyword evidence="6" id="KW-0560">Oxidoreductase</keyword>
<gene>
    <name evidence="10" type="ORF">CXB45_01540</name>
</gene>
<dbReference type="STRING" id="1121365.GCA_000375365_01836"/>
<comment type="similarity">
    <text evidence="2">Belongs to the nitronate monooxygenase family. NMO class I subfamily.</text>
</comment>
<dbReference type="GO" id="GO:0009636">
    <property type="term" value="P:response to toxic substance"/>
    <property type="evidence" value="ECO:0007669"/>
    <property type="project" value="UniProtKB-KW"/>
</dbReference>
<comment type="cofactor">
    <cofactor evidence="1">
        <name>FMN</name>
        <dbReference type="ChEBI" id="CHEBI:58210"/>
    </cofactor>
</comment>
<keyword evidence="5" id="KW-0288">FMN</keyword>
<dbReference type="Pfam" id="PF03060">
    <property type="entry name" value="NMO"/>
    <property type="match status" value="1"/>
</dbReference>
<evidence type="ECO:0000256" key="4">
    <source>
        <dbReference type="ARBA" id="ARBA00022630"/>
    </source>
</evidence>
<proteinExistence type="inferred from homology"/>
<dbReference type="Gene3D" id="3.20.20.70">
    <property type="entry name" value="Aldolase class I"/>
    <property type="match status" value="1"/>
</dbReference>
<accession>A0A2N0XA51</accession>
<organism evidence="10 11">
    <name type="scientific">Corynebacterium mastitidis</name>
    <dbReference type="NCBI Taxonomy" id="161890"/>
    <lineage>
        <taxon>Bacteria</taxon>
        <taxon>Bacillati</taxon>
        <taxon>Actinomycetota</taxon>
        <taxon>Actinomycetes</taxon>
        <taxon>Mycobacteriales</taxon>
        <taxon>Corynebacteriaceae</taxon>
        <taxon>Corynebacterium</taxon>
    </lineage>
</organism>